<evidence type="ECO:0000313" key="8">
    <source>
        <dbReference type="Proteomes" id="UP000595437"/>
    </source>
</evidence>
<dbReference type="PROSITE" id="PS50157">
    <property type="entry name" value="ZINC_FINGER_C2H2_2"/>
    <property type="match status" value="2"/>
</dbReference>
<dbReference type="AlphaFoldDB" id="A0A7T8JU51"/>
<accession>A0A7T8JU51</accession>
<keyword evidence="8" id="KW-1185">Reference proteome</keyword>
<keyword evidence="1" id="KW-0479">Metal-binding</keyword>
<dbReference type="PANTHER" id="PTHR24379:SF121">
    <property type="entry name" value="C2H2-TYPE DOMAIN-CONTAINING PROTEIN"/>
    <property type="match status" value="1"/>
</dbReference>
<feature type="domain" description="C2H2-type" evidence="6">
    <location>
        <begin position="96"/>
        <end position="123"/>
    </location>
</feature>
<proteinExistence type="predicted"/>
<dbReference type="InterPro" id="IPR013087">
    <property type="entry name" value="Znf_C2H2_type"/>
</dbReference>
<gene>
    <name evidence="7" type="ORF">FKW44_022663</name>
</gene>
<keyword evidence="2" id="KW-0677">Repeat</keyword>
<name>A0A7T8JU51_CALRO</name>
<reference evidence="8" key="1">
    <citation type="submission" date="2021-01" db="EMBL/GenBank/DDBJ databases">
        <title>Caligus Genome Assembly.</title>
        <authorList>
            <person name="Gallardo-Escarate C."/>
        </authorList>
    </citation>
    <scope>NUCLEOTIDE SEQUENCE [LARGE SCALE GENOMIC DNA]</scope>
</reference>
<dbReference type="EMBL" id="CP045906">
    <property type="protein sequence ID" value="QQP34689.1"/>
    <property type="molecule type" value="Genomic_DNA"/>
</dbReference>
<dbReference type="OrthoDB" id="4737882at2759"/>
<dbReference type="InterPro" id="IPR036236">
    <property type="entry name" value="Znf_C2H2_sf"/>
</dbReference>
<dbReference type="PROSITE" id="PS00028">
    <property type="entry name" value="ZINC_FINGER_C2H2_1"/>
    <property type="match status" value="1"/>
</dbReference>
<organism evidence="7 8">
    <name type="scientific">Caligus rogercresseyi</name>
    <name type="common">Sea louse</name>
    <dbReference type="NCBI Taxonomy" id="217165"/>
    <lineage>
        <taxon>Eukaryota</taxon>
        <taxon>Metazoa</taxon>
        <taxon>Ecdysozoa</taxon>
        <taxon>Arthropoda</taxon>
        <taxon>Crustacea</taxon>
        <taxon>Multicrustacea</taxon>
        <taxon>Hexanauplia</taxon>
        <taxon>Copepoda</taxon>
        <taxon>Siphonostomatoida</taxon>
        <taxon>Caligidae</taxon>
        <taxon>Caligus</taxon>
    </lineage>
</organism>
<sequence>MLGIVSGVKKAIGSGNIGLGEKNESDFTKVKTRSLKDMSCSKCGFIATSKEEYISANHACIPNKRYRCLKCDFKTCHPGSLRNHDLAIHHKDKPVHCCEICGASFSYKTGFNRHLKTHLAKPSKVPCPQCGKLYPNLLCV</sequence>
<protein>
    <submittedName>
        <fullName evidence="7">Zinc finger protein 26like</fullName>
    </submittedName>
</protein>
<keyword evidence="3 5" id="KW-0863">Zinc-finger</keyword>
<evidence type="ECO:0000256" key="4">
    <source>
        <dbReference type="ARBA" id="ARBA00022833"/>
    </source>
</evidence>
<dbReference type="Proteomes" id="UP000595437">
    <property type="component" value="Chromosome 17"/>
</dbReference>
<dbReference type="Pfam" id="PF00096">
    <property type="entry name" value="zf-C2H2"/>
    <property type="match status" value="1"/>
</dbReference>
<dbReference type="GO" id="GO:0008270">
    <property type="term" value="F:zinc ion binding"/>
    <property type="evidence" value="ECO:0007669"/>
    <property type="project" value="UniProtKB-KW"/>
</dbReference>
<keyword evidence="4" id="KW-0862">Zinc</keyword>
<evidence type="ECO:0000256" key="5">
    <source>
        <dbReference type="PROSITE-ProRule" id="PRU00042"/>
    </source>
</evidence>
<dbReference type="Gene3D" id="3.30.160.60">
    <property type="entry name" value="Classic Zinc Finger"/>
    <property type="match status" value="1"/>
</dbReference>
<evidence type="ECO:0000256" key="1">
    <source>
        <dbReference type="ARBA" id="ARBA00022723"/>
    </source>
</evidence>
<evidence type="ECO:0000259" key="6">
    <source>
        <dbReference type="PROSITE" id="PS50157"/>
    </source>
</evidence>
<evidence type="ECO:0000256" key="3">
    <source>
        <dbReference type="ARBA" id="ARBA00022771"/>
    </source>
</evidence>
<dbReference type="SMART" id="SM00355">
    <property type="entry name" value="ZnF_C2H2"/>
    <property type="match status" value="2"/>
</dbReference>
<dbReference type="PANTHER" id="PTHR24379">
    <property type="entry name" value="KRAB AND ZINC FINGER DOMAIN-CONTAINING"/>
    <property type="match status" value="1"/>
</dbReference>
<evidence type="ECO:0000313" key="7">
    <source>
        <dbReference type="EMBL" id="QQP34689.1"/>
    </source>
</evidence>
<dbReference type="SUPFAM" id="SSF57667">
    <property type="entry name" value="beta-beta-alpha zinc fingers"/>
    <property type="match status" value="1"/>
</dbReference>
<feature type="domain" description="C2H2-type" evidence="6">
    <location>
        <begin position="66"/>
        <end position="94"/>
    </location>
</feature>
<evidence type="ECO:0000256" key="2">
    <source>
        <dbReference type="ARBA" id="ARBA00022737"/>
    </source>
</evidence>